<dbReference type="InterPro" id="IPR032168">
    <property type="entry name" value="DUF5004"/>
</dbReference>
<dbReference type="RefSeq" id="WP_240825340.1">
    <property type="nucleotide sequence ID" value="NZ_JAKWBL010000001.1"/>
</dbReference>
<keyword evidence="1" id="KW-0732">Signal</keyword>
<protein>
    <submittedName>
        <fullName evidence="2">DUF5004 domain-containing protein</fullName>
    </submittedName>
</protein>
<name>A0ABS9SDP4_9BACT</name>
<evidence type="ECO:0000313" key="2">
    <source>
        <dbReference type="EMBL" id="MCH5596476.1"/>
    </source>
</evidence>
<dbReference type="EMBL" id="JAKWBL010000001">
    <property type="protein sequence ID" value="MCH5596476.1"/>
    <property type="molecule type" value="Genomic_DNA"/>
</dbReference>
<proteinExistence type="predicted"/>
<dbReference type="Proteomes" id="UP001202248">
    <property type="component" value="Unassembled WGS sequence"/>
</dbReference>
<organism evidence="2 3">
    <name type="scientific">Niabella ginsengisoli</name>
    <dbReference type="NCBI Taxonomy" id="522298"/>
    <lineage>
        <taxon>Bacteria</taxon>
        <taxon>Pseudomonadati</taxon>
        <taxon>Bacteroidota</taxon>
        <taxon>Chitinophagia</taxon>
        <taxon>Chitinophagales</taxon>
        <taxon>Chitinophagaceae</taxon>
        <taxon>Niabella</taxon>
    </lineage>
</organism>
<accession>A0ABS9SDP4</accession>
<sequence length="148" mass="16359">MMKPVQSYILTLCILLALFCASSCTKESTKSVSESNKNVIGTWKISGVTRNGVDITSFFDFTPFSIEFKDNGTYVINNQVPFVVSKNGSWSLDDPTHPLRISFSQAGSAETFTNEFNYPVVGESRRIILTGSPGCSLNTYQYSLVEVK</sequence>
<feature type="signal peptide" evidence="1">
    <location>
        <begin position="1"/>
        <end position="25"/>
    </location>
</feature>
<gene>
    <name evidence="2" type="ORF">MKP09_00310</name>
</gene>
<comment type="caution">
    <text evidence="2">The sequence shown here is derived from an EMBL/GenBank/DDBJ whole genome shotgun (WGS) entry which is preliminary data.</text>
</comment>
<evidence type="ECO:0000256" key="1">
    <source>
        <dbReference type="SAM" id="SignalP"/>
    </source>
</evidence>
<evidence type="ECO:0000313" key="3">
    <source>
        <dbReference type="Proteomes" id="UP001202248"/>
    </source>
</evidence>
<keyword evidence="3" id="KW-1185">Reference proteome</keyword>
<reference evidence="2 3" key="1">
    <citation type="submission" date="2022-02" db="EMBL/GenBank/DDBJ databases">
        <authorList>
            <person name="Min J."/>
        </authorList>
    </citation>
    <scope>NUCLEOTIDE SEQUENCE [LARGE SCALE GENOMIC DNA]</scope>
    <source>
        <strain evidence="2 3">GR10-1</strain>
    </source>
</reference>
<dbReference type="Pfam" id="PF16395">
    <property type="entry name" value="DUF5004"/>
    <property type="match status" value="1"/>
</dbReference>
<feature type="chain" id="PRO_5046740991" evidence="1">
    <location>
        <begin position="26"/>
        <end position="148"/>
    </location>
</feature>